<evidence type="ECO:0000313" key="2">
    <source>
        <dbReference type="WBParaSite" id="EN70_7641"/>
    </source>
</evidence>
<dbReference type="AlphaFoldDB" id="A0A1I7VYC5"/>
<reference evidence="1" key="1">
    <citation type="submission" date="2012-04" db="EMBL/GenBank/DDBJ databases">
        <title>The Genome Sequence of Loa loa.</title>
        <authorList>
            <consortium name="The Broad Institute Genome Sequencing Platform"/>
            <consortium name="Broad Institute Genome Sequencing Center for Infectious Disease"/>
            <person name="Nutman T.B."/>
            <person name="Fink D.L."/>
            <person name="Russ C."/>
            <person name="Young S."/>
            <person name="Zeng Q."/>
            <person name="Gargeya S."/>
            <person name="Alvarado L."/>
            <person name="Berlin A."/>
            <person name="Chapman S.B."/>
            <person name="Chen Z."/>
            <person name="Freedman E."/>
            <person name="Gellesch M."/>
            <person name="Goldberg J."/>
            <person name="Griggs A."/>
            <person name="Gujja S."/>
            <person name="Heilman E.R."/>
            <person name="Heiman D."/>
            <person name="Howarth C."/>
            <person name="Mehta T."/>
            <person name="Neiman D."/>
            <person name="Pearson M."/>
            <person name="Roberts A."/>
            <person name="Saif S."/>
            <person name="Shea T."/>
            <person name="Shenoy N."/>
            <person name="Sisk P."/>
            <person name="Stolte C."/>
            <person name="Sykes S."/>
            <person name="White J."/>
            <person name="Yandava C."/>
            <person name="Haas B."/>
            <person name="Henn M.R."/>
            <person name="Nusbaum C."/>
            <person name="Birren B."/>
        </authorList>
    </citation>
    <scope>NUCLEOTIDE SEQUENCE [LARGE SCALE GENOMIC DNA]</scope>
</reference>
<organism evidence="1 2">
    <name type="scientific">Loa loa</name>
    <name type="common">Eye worm</name>
    <name type="synonym">Filaria loa</name>
    <dbReference type="NCBI Taxonomy" id="7209"/>
    <lineage>
        <taxon>Eukaryota</taxon>
        <taxon>Metazoa</taxon>
        <taxon>Ecdysozoa</taxon>
        <taxon>Nematoda</taxon>
        <taxon>Chromadorea</taxon>
        <taxon>Rhabditida</taxon>
        <taxon>Spirurina</taxon>
        <taxon>Spiruromorpha</taxon>
        <taxon>Filarioidea</taxon>
        <taxon>Onchocercidae</taxon>
        <taxon>Loa</taxon>
    </lineage>
</organism>
<reference evidence="2" key="2">
    <citation type="submission" date="2016-11" db="UniProtKB">
        <authorList>
            <consortium name="WormBaseParasite"/>
        </authorList>
    </citation>
    <scope>IDENTIFICATION</scope>
</reference>
<protein>
    <submittedName>
        <fullName evidence="2">Ovule protein</fullName>
    </submittedName>
</protein>
<sequence>MAQLEESLNKLQQFPFVYGDEFNMYYPLMDDLGLLKRLISRFMDKYEMNSSSTPMSRLASFSSPQSRHHFISFHLYRQQKLFFPTSNKNL</sequence>
<evidence type="ECO:0000313" key="1">
    <source>
        <dbReference type="Proteomes" id="UP000095285"/>
    </source>
</evidence>
<dbReference type="Proteomes" id="UP000095285">
    <property type="component" value="Unassembled WGS sequence"/>
</dbReference>
<proteinExistence type="predicted"/>
<dbReference type="WBParaSite" id="EN70_7641">
    <property type="protein sequence ID" value="EN70_7641"/>
    <property type="gene ID" value="EN70_7641"/>
</dbReference>
<accession>A0A1I7VYC5</accession>
<keyword evidence="1" id="KW-1185">Reference proteome</keyword>
<name>A0A1I7VYC5_LOALO</name>